<comment type="similarity">
    <text evidence="2">Belongs to the virb1 family.</text>
</comment>
<organism evidence="4 5">
    <name type="scientific">Shimia isoporae</name>
    <dbReference type="NCBI Taxonomy" id="647720"/>
    <lineage>
        <taxon>Bacteria</taxon>
        <taxon>Pseudomonadati</taxon>
        <taxon>Pseudomonadota</taxon>
        <taxon>Alphaproteobacteria</taxon>
        <taxon>Rhodobacterales</taxon>
        <taxon>Roseobacteraceae</taxon>
    </lineage>
</organism>
<protein>
    <submittedName>
        <fullName evidence="4">Transglycosylase-like protein with SLT domain</fullName>
    </submittedName>
</protein>
<gene>
    <name evidence="4" type="ORF">BXY66_1296</name>
</gene>
<evidence type="ECO:0000313" key="5">
    <source>
        <dbReference type="Proteomes" id="UP000295673"/>
    </source>
</evidence>
<dbReference type="InterPro" id="IPR008258">
    <property type="entry name" value="Transglycosylase_SLT_dom_1"/>
</dbReference>
<comment type="similarity">
    <text evidence="1">Belongs to the transglycosylase Slt family.</text>
</comment>
<dbReference type="SUPFAM" id="SSF53955">
    <property type="entry name" value="Lysozyme-like"/>
    <property type="match status" value="1"/>
</dbReference>
<evidence type="ECO:0000256" key="2">
    <source>
        <dbReference type="ARBA" id="ARBA00009387"/>
    </source>
</evidence>
<dbReference type="PANTHER" id="PTHR37423:SF2">
    <property type="entry name" value="MEMBRANE-BOUND LYTIC MUREIN TRANSGLYCOSYLASE C"/>
    <property type="match status" value="1"/>
</dbReference>
<keyword evidence="5" id="KW-1185">Reference proteome</keyword>
<dbReference type="EMBL" id="SMGR01000001">
    <property type="protein sequence ID" value="TCL09251.1"/>
    <property type="molecule type" value="Genomic_DNA"/>
</dbReference>
<dbReference type="CDD" id="cd00254">
    <property type="entry name" value="LT-like"/>
    <property type="match status" value="1"/>
</dbReference>
<evidence type="ECO:0000256" key="1">
    <source>
        <dbReference type="ARBA" id="ARBA00007734"/>
    </source>
</evidence>
<proteinExistence type="inferred from homology"/>
<dbReference type="PANTHER" id="PTHR37423">
    <property type="entry name" value="SOLUBLE LYTIC MUREIN TRANSGLYCOSYLASE-RELATED"/>
    <property type="match status" value="1"/>
</dbReference>
<evidence type="ECO:0000313" key="4">
    <source>
        <dbReference type="EMBL" id="TCL09251.1"/>
    </source>
</evidence>
<dbReference type="InterPro" id="IPR023346">
    <property type="entry name" value="Lysozyme-like_dom_sf"/>
</dbReference>
<comment type="caution">
    <text evidence="4">The sequence shown here is derived from an EMBL/GenBank/DDBJ whole genome shotgun (WGS) entry which is preliminary data.</text>
</comment>
<dbReference type="AlphaFoldDB" id="A0A4R1NN88"/>
<sequence>MVTERLIKIHPISTRGVGIDLGFGLRYKFCNLSQGSVGMVLRKVIGATMIAVLASAPVMAQTVSSKSKARVFKNQTKVLDGRASEQYRGSVRLKPQPIYTPSKWGDGSYRGTYSGPYLAMAREAALLHGIPVDLFLKLVKQESNWNAAAKSHKGALGLAQLMPATARALRVDPLDPQQNLEGGARYLKAQYLRFGSWRLALAAYNAGPEAVQKYGGIPPYKETQNYVRVILGG</sequence>
<dbReference type="Pfam" id="PF01464">
    <property type="entry name" value="SLT"/>
    <property type="match status" value="1"/>
</dbReference>
<accession>A0A4R1NN88</accession>
<reference evidence="4 5" key="1">
    <citation type="submission" date="2019-03" db="EMBL/GenBank/DDBJ databases">
        <title>Genomic Encyclopedia of Archaeal and Bacterial Type Strains, Phase II (KMG-II): from individual species to whole genera.</title>
        <authorList>
            <person name="Goeker M."/>
        </authorList>
    </citation>
    <scope>NUCLEOTIDE SEQUENCE [LARGE SCALE GENOMIC DNA]</scope>
    <source>
        <strain evidence="4 5">DSM 26433</strain>
    </source>
</reference>
<dbReference type="Gene3D" id="1.10.530.10">
    <property type="match status" value="1"/>
</dbReference>
<evidence type="ECO:0000259" key="3">
    <source>
        <dbReference type="Pfam" id="PF01464"/>
    </source>
</evidence>
<dbReference type="Proteomes" id="UP000295673">
    <property type="component" value="Unassembled WGS sequence"/>
</dbReference>
<feature type="domain" description="Transglycosylase SLT" evidence="3">
    <location>
        <begin position="121"/>
        <end position="226"/>
    </location>
</feature>
<name>A0A4R1NN88_9RHOB</name>